<proteinExistence type="predicted"/>
<protein>
    <submittedName>
        <fullName evidence="1">Uncharacterized protein</fullName>
    </submittedName>
</protein>
<gene>
    <name evidence="1" type="ORF">SMTD_LOCUS17520</name>
</gene>
<dbReference type="Proteomes" id="UP000269396">
    <property type="component" value="Unassembled WGS sequence"/>
</dbReference>
<dbReference type="EMBL" id="UZAL01038869">
    <property type="protein sequence ID" value="VDP74444.1"/>
    <property type="molecule type" value="Genomic_DNA"/>
</dbReference>
<name>A0A3P8GVQ3_9TREM</name>
<reference evidence="1 2" key="1">
    <citation type="submission" date="2018-11" db="EMBL/GenBank/DDBJ databases">
        <authorList>
            <consortium name="Pathogen Informatics"/>
        </authorList>
    </citation>
    <scope>NUCLEOTIDE SEQUENCE [LARGE SCALE GENOMIC DNA]</scope>
    <source>
        <strain>Denwood</strain>
        <strain evidence="2">Zambia</strain>
    </source>
</reference>
<keyword evidence="2" id="KW-1185">Reference proteome</keyword>
<accession>A0A3P8GVQ3</accession>
<evidence type="ECO:0000313" key="2">
    <source>
        <dbReference type="Proteomes" id="UP000269396"/>
    </source>
</evidence>
<dbReference type="AlphaFoldDB" id="A0A3P8GVQ3"/>
<organism evidence="1 2">
    <name type="scientific">Schistosoma mattheei</name>
    <dbReference type="NCBI Taxonomy" id="31246"/>
    <lineage>
        <taxon>Eukaryota</taxon>
        <taxon>Metazoa</taxon>
        <taxon>Spiralia</taxon>
        <taxon>Lophotrochozoa</taxon>
        <taxon>Platyhelminthes</taxon>
        <taxon>Trematoda</taxon>
        <taxon>Digenea</taxon>
        <taxon>Strigeidida</taxon>
        <taxon>Schistosomatoidea</taxon>
        <taxon>Schistosomatidae</taxon>
        <taxon>Schistosoma</taxon>
    </lineage>
</organism>
<sequence length="61" mass="7287">MFQGLHQLTNLMNLIFLELTNNSKELVVFPYELPKFHDETDHIFFLDAQHYSDRSVLSLYL</sequence>
<evidence type="ECO:0000313" key="1">
    <source>
        <dbReference type="EMBL" id="VDP74444.1"/>
    </source>
</evidence>